<reference evidence="2" key="2">
    <citation type="submission" date="2021-04" db="EMBL/GenBank/DDBJ databases">
        <authorList>
            <person name="Dong X."/>
        </authorList>
    </citation>
    <scope>NUCLEOTIDE SEQUENCE</scope>
    <source>
        <strain evidence="2">ZWT</strain>
    </source>
</reference>
<accession>A0A9J6P3A4</accession>
<dbReference type="Proteomes" id="UP001056429">
    <property type="component" value="Unassembled WGS sequence"/>
</dbReference>
<evidence type="ECO:0000259" key="1">
    <source>
        <dbReference type="Pfam" id="PF10026"/>
    </source>
</evidence>
<protein>
    <recommendedName>
        <fullName evidence="1">DUF2268 domain-containing protein</fullName>
    </recommendedName>
</protein>
<feature type="domain" description="DUF2268" evidence="1">
    <location>
        <begin position="87"/>
        <end position="278"/>
    </location>
</feature>
<dbReference type="RefSeq" id="WP_250860372.1">
    <property type="nucleotide sequence ID" value="NZ_JAGSOJ010000003.1"/>
</dbReference>
<sequence>MIKNKFRIISAWENVDKFIEEAKSAKDKDIDSLWDKYLIEPYWSKVIEWAPEGFEGRKPKPMKDLITLKEQLDIIKNSDIINLLEKELVRIWTCLPKNDEDIITIALYPLSPENTIAAERQNGVVGSLEFGNILININPLAKDWIRWVSYVAAHEYHHSVWGHNNIVLKGKYRGDLLTKLLNEGQADAFAKMLYEDLKPCWINPISKQQEMEMWKVMKNHLKSCDSAVKNKLIFGDEQNGIPWCIGYLIGNNIIAQFFEKNPHTTFMELINIDSEYILSESGYDNYIHSPS</sequence>
<evidence type="ECO:0000313" key="3">
    <source>
        <dbReference type="Proteomes" id="UP001056429"/>
    </source>
</evidence>
<dbReference type="InterPro" id="IPR018728">
    <property type="entry name" value="DUF2268"/>
</dbReference>
<organism evidence="2 3">
    <name type="scientific">Oceanirhabdus seepicola</name>
    <dbReference type="NCBI Taxonomy" id="2828781"/>
    <lineage>
        <taxon>Bacteria</taxon>
        <taxon>Bacillati</taxon>
        <taxon>Bacillota</taxon>
        <taxon>Clostridia</taxon>
        <taxon>Eubacteriales</taxon>
        <taxon>Clostridiaceae</taxon>
        <taxon>Oceanirhabdus</taxon>
    </lineage>
</organism>
<reference evidence="2" key="1">
    <citation type="journal article" date="2021" name="mSystems">
        <title>Bacteria and Archaea Synergistically Convert Glycine Betaine to Biogenic Methane in the Formosa Cold Seep of the South China Sea.</title>
        <authorList>
            <person name="Li L."/>
            <person name="Zhang W."/>
            <person name="Zhang S."/>
            <person name="Song L."/>
            <person name="Sun Q."/>
            <person name="Zhang H."/>
            <person name="Xiang H."/>
            <person name="Dong X."/>
        </authorList>
    </citation>
    <scope>NUCLEOTIDE SEQUENCE</scope>
    <source>
        <strain evidence="2">ZWT</strain>
    </source>
</reference>
<gene>
    <name evidence="2" type="ORF">KDK92_16140</name>
</gene>
<dbReference type="EMBL" id="JAGSOJ010000003">
    <property type="protein sequence ID" value="MCM1991266.1"/>
    <property type="molecule type" value="Genomic_DNA"/>
</dbReference>
<name>A0A9J6P3A4_9CLOT</name>
<proteinExistence type="predicted"/>
<comment type="caution">
    <text evidence="2">The sequence shown here is derived from an EMBL/GenBank/DDBJ whole genome shotgun (WGS) entry which is preliminary data.</text>
</comment>
<keyword evidence="3" id="KW-1185">Reference proteome</keyword>
<evidence type="ECO:0000313" key="2">
    <source>
        <dbReference type="EMBL" id="MCM1991266.1"/>
    </source>
</evidence>
<dbReference type="AlphaFoldDB" id="A0A9J6P3A4"/>
<dbReference type="Pfam" id="PF10026">
    <property type="entry name" value="DUF2268"/>
    <property type="match status" value="1"/>
</dbReference>